<evidence type="ECO:0000256" key="6">
    <source>
        <dbReference type="ARBA" id="ARBA00023136"/>
    </source>
</evidence>
<gene>
    <name evidence="10" type="primary">LOC110756046</name>
</gene>
<sequence>MGKPCRSKISEYSLAHVQTAESECLDFPEVCTVSVALIAVGALIIYHAYSSNKTEKTNQLRIERFLEDYIGQKPSRYSYADIKRITNQFKDKLGQGAYGTVFKGKLSSELLVAVKILNNSNENNGEDFTC</sequence>
<reference evidence="10" key="1">
    <citation type="submission" date="2025-08" db="UniProtKB">
        <authorList>
            <consortium name="RefSeq"/>
        </authorList>
    </citation>
    <scope>IDENTIFICATION</scope>
</reference>
<evidence type="ECO:0000313" key="10">
    <source>
        <dbReference type="RefSeq" id="XP_021813115.1"/>
    </source>
</evidence>
<dbReference type="GO" id="GO:0005524">
    <property type="term" value="F:ATP binding"/>
    <property type="evidence" value="ECO:0007669"/>
    <property type="project" value="UniProtKB-UniRule"/>
</dbReference>
<dbReference type="InterPro" id="IPR017441">
    <property type="entry name" value="Protein_kinase_ATP_BS"/>
</dbReference>
<feature type="binding site" evidence="8">
    <location>
        <position position="115"/>
    </location>
    <ligand>
        <name>ATP</name>
        <dbReference type="ChEBI" id="CHEBI:30616"/>
    </ligand>
</feature>
<dbReference type="InterPro" id="IPR011009">
    <property type="entry name" value="Kinase-like_dom_sf"/>
</dbReference>
<keyword evidence="10" id="KW-0418">Kinase</keyword>
<name>A0A6P5S7Y6_PRUAV</name>
<dbReference type="GeneID" id="110756046"/>
<evidence type="ECO:0000256" key="2">
    <source>
        <dbReference type="ARBA" id="ARBA00022527"/>
    </source>
</evidence>
<dbReference type="GO" id="GO:0016020">
    <property type="term" value="C:membrane"/>
    <property type="evidence" value="ECO:0007669"/>
    <property type="project" value="UniProtKB-SubCell"/>
</dbReference>
<accession>A0A6P5S7Y6</accession>
<keyword evidence="3" id="KW-0812">Transmembrane</keyword>
<evidence type="ECO:0000256" key="4">
    <source>
        <dbReference type="ARBA" id="ARBA00022729"/>
    </source>
</evidence>
<dbReference type="RefSeq" id="XP_021813115.1">
    <property type="nucleotide sequence ID" value="XM_021957423.1"/>
</dbReference>
<dbReference type="PANTHER" id="PTHR27009">
    <property type="entry name" value="RUST RESISTANCE KINASE LR10-RELATED"/>
    <property type="match status" value="1"/>
</dbReference>
<keyword evidence="8" id="KW-0067">ATP-binding</keyword>
<keyword evidence="4" id="KW-0732">Signal</keyword>
<evidence type="ECO:0000256" key="1">
    <source>
        <dbReference type="ARBA" id="ARBA00004479"/>
    </source>
</evidence>
<keyword evidence="6" id="KW-0472">Membrane</keyword>
<keyword evidence="5" id="KW-1133">Transmembrane helix</keyword>
<organism evidence="9 10">
    <name type="scientific">Prunus avium</name>
    <name type="common">Cherry</name>
    <name type="synonym">Cerasus avium</name>
    <dbReference type="NCBI Taxonomy" id="42229"/>
    <lineage>
        <taxon>Eukaryota</taxon>
        <taxon>Viridiplantae</taxon>
        <taxon>Streptophyta</taxon>
        <taxon>Embryophyta</taxon>
        <taxon>Tracheophyta</taxon>
        <taxon>Spermatophyta</taxon>
        <taxon>Magnoliopsida</taxon>
        <taxon>eudicotyledons</taxon>
        <taxon>Gunneridae</taxon>
        <taxon>Pentapetalae</taxon>
        <taxon>rosids</taxon>
        <taxon>fabids</taxon>
        <taxon>Rosales</taxon>
        <taxon>Rosaceae</taxon>
        <taxon>Amygdaloideae</taxon>
        <taxon>Amygdaleae</taxon>
        <taxon>Prunus</taxon>
    </lineage>
</organism>
<dbReference type="Proteomes" id="UP000515124">
    <property type="component" value="Unplaced"/>
</dbReference>
<keyword evidence="9" id="KW-1185">Reference proteome</keyword>
<dbReference type="SUPFAM" id="SSF56112">
    <property type="entry name" value="Protein kinase-like (PK-like)"/>
    <property type="match status" value="1"/>
</dbReference>
<dbReference type="PROSITE" id="PS00107">
    <property type="entry name" value="PROTEIN_KINASE_ATP"/>
    <property type="match status" value="1"/>
</dbReference>
<protein>
    <submittedName>
        <fullName evidence="10">Rust resistance kinase Lr10</fullName>
    </submittedName>
</protein>
<keyword evidence="8" id="KW-0547">Nucleotide-binding</keyword>
<dbReference type="GO" id="GO:0004674">
    <property type="term" value="F:protein serine/threonine kinase activity"/>
    <property type="evidence" value="ECO:0007669"/>
    <property type="project" value="UniProtKB-KW"/>
</dbReference>
<keyword evidence="2" id="KW-0723">Serine/threonine-protein kinase</keyword>
<evidence type="ECO:0000256" key="7">
    <source>
        <dbReference type="ARBA" id="ARBA00023180"/>
    </source>
</evidence>
<dbReference type="AlphaFoldDB" id="A0A6P5S7Y6"/>
<evidence type="ECO:0000313" key="9">
    <source>
        <dbReference type="Proteomes" id="UP000515124"/>
    </source>
</evidence>
<evidence type="ECO:0000256" key="5">
    <source>
        <dbReference type="ARBA" id="ARBA00022989"/>
    </source>
</evidence>
<keyword evidence="10" id="KW-0808">Transferase</keyword>
<comment type="subcellular location">
    <subcellularLocation>
        <location evidence="1">Membrane</location>
        <topology evidence="1">Single-pass type I membrane protein</topology>
    </subcellularLocation>
</comment>
<keyword evidence="7" id="KW-0325">Glycoprotein</keyword>
<dbReference type="KEGG" id="pavi:110756046"/>
<evidence type="ECO:0000256" key="8">
    <source>
        <dbReference type="PROSITE-ProRule" id="PRU10141"/>
    </source>
</evidence>
<proteinExistence type="predicted"/>
<dbReference type="Gramene" id="Pav_sc0000503.1_g550.1.br:mrna">
    <property type="protein sequence ID" value="Pav_sc0000503.1_g550.1.br:mrna"/>
    <property type="gene ID" value="Pav_sc0000503.1_g550.1.br"/>
</dbReference>
<dbReference type="InterPro" id="IPR045874">
    <property type="entry name" value="LRK10/LRL21-25-like"/>
</dbReference>
<evidence type="ECO:0000256" key="3">
    <source>
        <dbReference type="ARBA" id="ARBA00022692"/>
    </source>
</evidence>
<dbReference type="Gene3D" id="3.30.200.20">
    <property type="entry name" value="Phosphorylase Kinase, domain 1"/>
    <property type="match status" value="1"/>
</dbReference>